<dbReference type="EMBL" id="JAPDRQ010000245">
    <property type="protein sequence ID" value="KAJ9651618.1"/>
    <property type="molecule type" value="Genomic_DNA"/>
</dbReference>
<name>A0ACC2ZVL3_9EURO</name>
<reference evidence="1" key="1">
    <citation type="submission" date="2022-10" db="EMBL/GenBank/DDBJ databases">
        <title>Culturing micro-colonial fungi from biological soil crusts in the Mojave desert and describing Neophaeococcomyces mojavensis, and introducing the new genera and species Taxawa tesnikishii.</title>
        <authorList>
            <person name="Kurbessoian T."/>
            <person name="Stajich J.E."/>
        </authorList>
    </citation>
    <scope>NUCLEOTIDE SEQUENCE</scope>
    <source>
        <strain evidence="1">JES_112</strain>
    </source>
</reference>
<proteinExistence type="predicted"/>
<accession>A0ACC2ZVL3</accession>
<protein>
    <submittedName>
        <fullName evidence="1">Uncharacterized protein</fullName>
    </submittedName>
</protein>
<sequence length="244" mass="26845">MSKPSYKTCYEVSQRCPVSATTYGYYPDLSANAFFAAFFGVLLLLSLGIGIRTKTWTYTIALGIGTLGECLGYIGRVLMHKNPWNKGAFEAIGGGVAAGASGRDSSKLLDAGNGLIVAGIAFQVATMAVCGLLVLDFLIRFRRAKANKLENVEEKTQHQVDQRDRRKHTMFRMFCVAVALAYLTVLIRCIYRLPEMAPGWGNPLMRKELEFLLLDGMMIALAILALTAVHPGLFFSPMRFASKK</sequence>
<evidence type="ECO:0000313" key="1">
    <source>
        <dbReference type="EMBL" id="KAJ9651618.1"/>
    </source>
</evidence>
<keyword evidence="2" id="KW-1185">Reference proteome</keyword>
<comment type="caution">
    <text evidence="1">The sequence shown here is derived from an EMBL/GenBank/DDBJ whole genome shotgun (WGS) entry which is preliminary data.</text>
</comment>
<gene>
    <name evidence="1" type="ORF">H2198_009121</name>
</gene>
<evidence type="ECO:0000313" key="2">
    <source>
        <dbReference type="Proteomes" id="UP001172386"/>
    </source>
</evidence>
<organism evidence="1 2">
    <name type="scientific">Neophaeococcomyces mojaviensis</name>
    <dbReference type="NCBI Taxonomy" id="3383035"/>
    <lineage>
        <taxon>Eukaryota</taxon>
        <taxon>Fungi</taxon>
        <taxon>Dikarya</taxon>
        <taxon>Ascomycota</taxon>
        <taxon>Pezizomycotina</taxon>
        <taxon>Eurotiomycetes</taxon>
        <taxon>Chaetothyriomycetidae</taxon>
        <taxon>Chaetothyriales</taxon>
        <taxon>Chaetothyriales incertae sedis</taxon>
        <taxon>Neophaeococcomyces</taxon>
    </lineage>
</organism>
<dbReference type="Proteomes" id="UP001172386">
    <property type="component" value="Unassembled WGS sequence"/>
</dbReference>